<comment type="caution">
    <text evidence="2">The sequence shown here is derived from an EMBL/GenBank/DDBJ whole genome shotgun (WGS) entry which is preliminary data.</text>
</comment>
<evidence type="ECO:0000256" key="1">
    <source>
        <dbReference type="SAM" id="Phobius"/>
    </source>
</evidence>
<sequence>MPLRAILAYELNGLWKSWLIRAWLIATVLVTFLIVTTNWAVTPTARLIAQLLFPYLVFPWFLVVLLLGLNPVTGARLEALSDGILSRPVTRLEYLLASWAARVTAVLAALFVVILPAVWIVAVADRPGVGENDVTLYGIVASLAVVAMVLTFLVSIGFFAGTAFRSSMFAAAALILIWMPVNLVLHTFSLEEFSPISLNQSLPTLLRTPWHEGQSAAAEPAKGEDMQAAAEQAANFLNVLAGGSAAATRKDPKFYERGDYKDFSLIRVVLGYGVPTLAALGLTTLMFSRRDL</sequence>
<feature type="transmembrane region" description="Helical" evidence="1">
    <location>
        <begin position="20"/>
        <end position="41"/>
    </location>
</feature>
<feature type="transmembrane region" description="Helical" evidence="1">
    <location>
        <begin position="134"/>
        <end position="161"/>
    </location>
</feature>
<feature type="transmembrane region" description="Helical" evidence="1">
    <location>
        <begin position="94"/>
        <end position="122"/>
    </location>
</feature>
<dbReference type="AlphaFoldDB" id="A0A5C5YYH9"/>
<dbReference type="RefSeq" id="WP_419194032.1">
    <property type="nucleotide sequence ID" value="NZ_SJPJ01000001.1"/>
</dbReference>
<reference evidence="2 3" key="1">
    <citation type="submission" date="2019-02" db="EMBL/GenBank/DDBJ databases">
        <title>Deep-cultivation of Planctomycetes and their phenomic and genomic characterization uncovers novel biology.</title>
        <authorList>
            <person name="Wiegand S."/>
            <person name="Jogler M."/>
            <person name="Boedeker C."/>
            <person name="Pinto D."/>
            <person name="Vollmers J."/>
            <person name="Rivas-Marin E."/>
            <person name="Kohn T."/>
            <person name="Peeters S.H."/>
            <person name="Heuer A."/>
            <person name="Rast P."/>
            <person name="Oberbeckmann S."/>
            <person name="Bunk B."/>
            <person name="Jeske O."/>
            <person name="Meyerdierks A."/>
            <person name="Storesund J.E."/>
            <person name="Kallscheuer N."/>
            <person name="Luecker S."/>
            <person name="Lage O.M."/>
            <person name="Pohl T."/>
            <person name="Merkel B.J."/>
            <person name="Hornburger P."/>
            <person name="Mueller R.-W."/>
            <person name="Bruemmer F."/>
            <person name="Labrenz M."/>
            <person name="Spormann A.M."/>
            <person name="Op Den Camp H."/>
            <person name="Overmann J."/>
            <person name="Amann R."/>
            <person name="Jetten M.S.M."/>
            <person name="Mascher T."/>
            <person name="Medema M.H."/>
            <person name="Devos D.P."/>
            <person name="Kaster A.-K."/>
            <person name="Ovreas L."/>
            <person name="Rohde M."/>
            <person name="Galperin M.Y."/>
            <person name="Jogler C."/>
        </authorList>
    </citation>
    <scope>NUCLEOTIDE SEQUENCE [LARGE SCALE GENOMIC DNA]</scope>
    <source>
        <strain evidence="2 3">CA13</strain>
    </source>
</reference>
<proteinExistence type="predicted"/>
<keyword evidence="3" id="KW-1185">Reference proteome</keyword>
<keyword evidence="1" id="KW-1133">Transmembrane helix</keyword>
<organism evidence="2 3">
    <name type="scientific">Novipirellula herctigrandis</name>
    <dbReference type="NCBI Taxonomy" id="2527986"/>
    <lineage>
        <taxon>Bacteria</taxon>
        <taxon>Pseudomonadati</taxon>
        <taxon>Planctomycetota</taxon>
        <taxon>Planctomycetia</taxon>
        <taxon>Pirellulales</taxon>
        <taxon>Pirellulaceae</taxon>
        <taxon>Novipirellula</taxon>
    </lineage>
</organism>
<feature type="transmembrane region" description="Helical" evidence="1">
    <location>
        <begin position="265"/>
        <end position="287"/>
    </location>
</feature>
<feature type="transmembrane region" description="Helical" evidence="1">
    <location>
        <begin position="168"/>
        <end position="188"/>
    </location>
</feature>
<dbReference type="Pfam" id="PF12679">
    <property type="entry name" value="ABC2_membrane_2"/>
    <property type="match status" value="1"/>
</dbReference>
<keyword evidence="1" id="KW-0472">Membrane</keyword>
<dbReference type="EMBL" id="SJPJ01000001">
    <property type="protein sequence ID" value="TWT80169.1"/>
    <property type="molecule type" value="Genomic_DNA"/>
</dbReference>
<dbReference type="GO" id="GO:0005886">
    <property type="term" value="C:plasma membrane"/>
    <property type="evidence" value="ECO:0007669"/>
    <property type="project" value="UniProtKB-SubCell"/>
</dbReference>
<feature type="transmembrane region" description="Helical" evidence="1">
    <location>
        <begin position="47"/>
        <end position="73"/>
    </location>
</feature>
<keyword evidence="1" id="KW-0812">Transmembrane</keyword>
<dbReference type="Proteomes" id="UP000315010">
    <property type="component" value="Unassembled WGS sequence"/>
</dbReference>
<accession>A0A5C5YYH9</accession>
<gene>
    <name evidence="2" type="ORF">CA13_15820</name>
</gene>
<evidence type="ECO:0000313" key="2">
    <source>
        <dbReference type="EMBL" id="TWT80169.1"/>
    </source>
</evidence>
<evidence type="ECO:0000313" key="3">
    <source>
        <dbReference type="Proteomes" id="UP000315010"/>
    </source>
</evidence>
<name>A0A5C5YYH9_9BACT</name>
<protein>
    <submittedName>
        <fullName evidence="2">ABC-2 family transporter protein</fullName>
    </submittedName>
</protein>
<dbReference type="GO" id="GO:0140359">
    <property type="term" value="F:ABC-type transporter activity"/>
    <property type="evidence" value="ECO:0007669"/>
    <property type="project" value="InterPro"/>
</dbReference>